<name>A0A1F5RDN1_9BACT</name>
<dbReference type="NCBIfam" id="TIGR02436">
    <property type="entry name" value="four helix bundle protein"/>
    <property type="match status" value="1"/>
</dbReference>
<dbReference type="SUPFAM" id="SSF158446">
    <property type="entry name" value="IVS-encoded protein-like"/>
    <property type="match status" value="1"/>
</dbReference>
<sequence>MTVKRFEELKVWQQAKELANLVYDFTNNSNFGRDRILADQTRRAAVSIMANIAEGFERGSNKEFIQFLFIAKGSCGELRSHLIFANERKYIHQDNFVRAVEMAAGISTMLFKFITYLQKVNVKSKRSQTSLTNSTK</sequence>
<dbReference type="Pfam" id="PF05635">
    <property type="entry name" value="23S_rRNA_IVP"/>
    <property type="match status" value="1"/>
</dbReference>
<dbReference type="InterPro" id="IPR036583">
    <property type="entry name" value="23S_rRNA_IVS_sf"/>
</dbReference>
<dbReference type="Gene3D" id="1.20.1440.60">
    <property type="entry name" value="23S rRNA-intervening sequence"/>
    <property type="match status" value="1"/>
</dbReference>
<dbReference type="CDD" id="cd16377">
    <property type="entry name" value="23S_rRNA_IVP_like"/>
    <property type="match status" value="1"/>
</dbReference>
<reference evidence="1 2" key="1">
    <citation type="journal article" date="2016" name="Nat. Commun.">
        <title>Thousands of microbial genomes shed light on interconnected biogeochemical processes in an aquifer system.</title>
        <authorList>
            <person name="Anantharaman K."/>
            <person name="Brown C.T."/>
            <person name="Hug L.A."/>
            <person name="Sharon I."/>
            <person name="Castelle C.J."/>
            <person name="Probst A.J."/>
            <person name="Thomas B.C."/>
            <person name="Singh A."/>
            <person name="Wilkins M.J."/>
            <person name="Karaoz U."/>
            <person name="Brodie E.L."/>
            <person name="Williams K.H."/>
            <person name="Hubbard S.S."/>
            <person name="Banfield J.F."/>
        </authorList>
    </citation>
    <scope>NUCLEOTIDE SEQUENCE [LARGE SCALE GENOMIC DNA]</scope>
</reference>
<dbReference type="PANTHER" id="PTHR38471">
    <property type="entry name" value="FOUR HELIX BUNDLE PROTEIN"/>
    <property type="match status" value="1"/>
</dbReference>
<organism evidence="1 2">
    <name type="scientific">Candidatus Edwardsbacteria bacterium GWF2_54_11</name>
    <dbReference type="NCBI Taxonomy" id="1817851"/>
    <lineage>
        <taxon>Bacteria</taxon>
        <taxon>Candidatus Edwardsiibacteriota</taxon>
    </lineage>
</organism>
<dbReference type="AlphaFoldDB" id="A0A1F5RDN1"/>
<evidence type="ECO:0000313" key="1">
    <source>
        <dbReference type="EMBL" id="OGF12163.1"/>
    </source>
</evidence>
<dbReference type="Proteomes" id="UP000177230">
    <property type="component" value="Unassembled WGS sequence"/>
</dbReference>
<evidence type="ECO:0000313" key="2">
    <source>
        <dbReference type="Proteomes" id="UP000177230"/>
    </source>
</evidence>
<dbReference type="InterPro" id="IPR012657">
    <property type="entry name" value="23S_rRNA-intervening_sequence"/>
</dbReference>
<accession>A0A1F5RDN1</accession>
<protein>
    <recommendedName>
        <fullName evidence="3">Four helix bundle protein</fullName>
    </recommendedName>
</protein>
<dbReference type="PANTHER" id="PTHR38471:SF2">
    <property type="entry name" value="FOUR HELIX BUNDLE PROTEIN"/>
    <property type="match status" value="1"/>
</dbReference>
<dbReference type="EMBL" id="MFFM01000034">
    <property type="protein sequence ID" value="OGF12163.1"/>
    <property type="molecule type" value="Genomic_DNA"/>
</dbReference>
<comment type="caution">
    <text evidence="1">The sequence shown here is derived from an EMBL/GenBank/DDBJ whole genome shotgun (WGS) entry which is preliminary data.</text>
</comment>
<proteinExistence type="predicted"/>
<evidence type="ECO:0008006" key="3">
    <source>
        <dbReference type="Google" id="ProtNLM"/>
    </source>
</evidence>
<gene>
    <name evidence="1" type="ORF">A2024_04030</name>
</gene>